<gene>
    <name evidence="1" type="ORF">S03H2_55738</name>
</gene>
<organism evidence="1">
    <name type="scientific">marine sediment metagenome</name>
    <dbReference type="NCBI Taxonomy" id="412755"/>
    <lineage>
        <taxon>unclassified sequences</taxon>
        <taxon>metagenomes</taxon>
        <taxon>ecological metagenomes</taxon>
    </lineage>
</organism>
<proteinExistence type="predicted"/>
<dbReference type="EMBL" id="BARU01035627">
    <property type="protein sequence ID" value="GAH82680.1"/>
    <property type="molecule type" value="Genomic_DNA"/>
</dbReference>
<dbReference type="AlphaFoldDB" id="X1JMI7"/>
<accession>X1JMI7</accession>
<dbReference type="InterPro" id="IPR025639">
    <property type="entry name" value="DruA"/>
</dbReference>
<protein>
    <submittedName>
        <fullName evidence="1">Uncharacterized protein</fullName>
    </submittedName>
</protein>
<sequence length="221" mass="25772">MELNLKYRGRVATDKEVSYVNNYISAHTGYSRTKISQELCKHWNWRYSNGSLQEQLCRSYLLELERAGYIKLPPRKQTPNNPLANRKKPKKIEINVIPISTTLSSLETISIKQVRRTNQEQLYNSLIEQYHYLGYAQHIGENLKYMIYSGACPISCIGFSSAPRHIGSRDKYIGWDQYTRKVNIHLMAYNTRFLILPFVQVKNLASHILSQVSKRIASERR</sequence>
<dbReference type="Pfam" id="PF14236">
    <property type="entry name" value="DruA"/>
    <property type="match status" value="1"/>
</dbReference>
<name>X1JMI7_9ZZZZ</name>
<reference evidence="1" key="1">
    <citation type="journal article" date="2014" name="Front. Microbiol.">
        <title>High frequency of phylogenetically diverse reductive dehalogenase-homologous genes in deep subseafloor sedimentary metagenomes.</title>
        <authorList>
            <person name="Kawai M."/>
            <person name="Futagami T."/>
            <person name="Toyoda A."/>
            <person name="Takaki Y."/>
            <person name="Nishi S."/>
            <person name="Hori S."/>
            <person name="Arai W."/>
            <person name="Tsubouchi T."/>
            <person name="Morono Y."/>
            <person name="Uchiyama I."/>
            <person name="Ito T."/>
            <person name="Fujiyama A."/>
            <person name="Inagaki F."/>
            <person name="Takami H."/>
        </authorList>
    </citation>
    <scope>NUCLEOTIDE SEQUENCE</scope>
    <source>
        <strain evidence="1">Expedition CK06-06</strain>
    </source>
</reference>
<evidence type="ECO:0000313" key="1">
    <source>
        <dbReference type="EMBL" id="GAH82680.1"/>
    </source>
</evidence>
<comment type="caution">
    <text evidence="1">The sequence shown here is derived from an EMBL/GenBank/DDBJ whole genome shotgun (WGS) entry which is preliminary data.</text>
</comment>